<sequence length="860" mass="96338">MFICRQQLLRAFAPRYTRHYNATRRHLSTLRPALAYSTDARPPRLSSDTPATNNRAQTATTSRLRSQTENALRSPEELSKSSHTASRQTKRGQAEVLPLAAARDPPHITLATPADKVLDRLRNALESRDWRAVSRAMDDVLQSERRHPDRQIALLQRALLILADSTYSHRRAILDTLQTLYSIDPTLELPFTLLVRLTDHFLTMRSEPSVDAPALAMLAPVITDYVLRIHADQRLIRKPYTLSKILWIHFKVLMKLVEARQNKIALASLRQLVQYRVIPHSALENVDLAGRSFAVAFLGIIVRCCVSFDWPNRATFLLNSSPTWDQNAPPAFVKAVALVVESLVQDNVSNGSLKNAAGLIARYHTSISTPFPPDHLQRFYDRAVLDLQDVLALTIYQVLRSPNVLAKHNGPALDGNTYYWLLRRCQAQEDVDCMRILMAQVAEDEVDLPEPALASFIRVAAEHGMFTFTRKLWEKAVASENSIVLREPDILTRLVSLTEARIRNRLHRLHESQRDPNATIRAEPNSQHLTSPGAPITPQENVSEVPSTLSTSIGGLVDHSVGGSDEDDHGAIFYLEQIDEYRAFADSVIETYVEYNYPLRNATRGQLSALARAYVIRGRLEEGMGVLRIVLGRREVPDLNDINIALSAVSAKDAVAGVKVIDRMISLGLKPDSVSFGTVINHAAYQGNTPLILELIGRAREAGISKLDYKTTGKLIRVYLSSPAHINLSSKTRLDKVTKLIDSLLDGGILPSPNMGLDCVDVALRADAPVEAYNFWALLVKTKVQWSDEIQALYRMRIASYLKRFWEKGLVEPNTARRMFLDLGYSSYALQILRANSTTKAAEEVVQESRRTTDSNVPEQ</sequence>
<keyword evidence="2" id="KW-1185">Reference proteome</keyword>
<dbReference type="Proteomes" id="UP001055072">
    <property type="component" value="Unassembled WGS sequence"/>
</dbReference>
<proteinExistence type="predicted"/>
<evidence type="ECO:0000313" key="1">
    <source>
        <dbReference type="EMBL" id="KAI0084785.1"/>
    </source>
</evidence>
<reference evidence="1" key="1">
    <citation type="journal article" date="2021" name="Environ. Microbiol.">
        <title>Gene family expansions and transcriptome signatures uncover fungal adaptations to wood decay.</title>
        <authorList>
            <person name="Hage H."/>
            <person name="Miyauchi S."/>
            <person name="Viragh M."/>
            <person name="Drula E."/>
            <person name="Min B."/>
            <person name="Chaduli D."/>
            <person name="Navarro D."/>
            <person name="Favel A."/>
            <person name="Norest M."/>
            <person name="Lesage-Meessen L."/>
            <person name="Balint B."/>
            <person name="Merenyi Z."/>
            <person name="de Eugenio L."/>
            <person name="Morin E."/>
            <person name="Martinez A.T."/>
            <person name="Baldrian P."/>
            <person name="Stursova M."/>
            <person name="Martinez M.J."/>
            <person name="Novotny C."/>
            <person name="Magnuson J.K."/>
            <person name="Spatafora J.W."/>
            <person name="Maurice S."/>
            <person name="Pangilinan J."/>
            <person name="Andreopoulos W."/>
            <person name="LaButti K."/>
            <person name="Hundley H."/>
            <person name="Na H."/>
            <person name="Kuo A."/>
            <person name="Barry K."/>
            <person name="Lipzen A."/>
            <person name="Henrissat B."/>
            <person name="Riley R."/>
            <person name="Ahrendt S."/>
            <person name="Nagy L.G."/>
            <person name="Grigoriev I.V."/>
            <person name="Martin F."/>
            <person name="Rosso M.N."/>
        </authorList>
    </citation>
    <scope>NUCLEOTIDE SEQUENCE</scope>
    <source>
        <strain evidence="1">CBS 384.51</strain>
    </source>
</reference>
<comment type="caution">
    <text evidence="1">The sequence shown here is derived from an EMBL/GenBank/DDBJ whole genome shotgun (WGS) entry which is preliminary data.</text>
</comment>
<dbReference type="EMBL" id="MU274938">
    <property type="protein sequence ID" value="KAI0084785.1"/>
    <property type="molecule type" value="Genomic_DNA"/>
</dbReference>
<name>A0ACB8TRW2_9APHY</name>
<gene>
    <name evidence="1" type="ORF">BDY19DRAFT_476180</name>
</gene>
<evidence type="ECO:0000313" key="2">
    <source>
        <dbReference type="Proteomes" id="UP001055072"/>
    </source>
</evidence>
<protein>
    <submittedName>
        <fullName evidence="1">Uncharacterized protein</fullName>
    </submittedName>
</protein>
<accession>A0ACB8TRW2</accession>
<organism evidence="1 2">
    <name type="scientific">Irpex rosettiformis</name>
    <dbReference type="NCBI Taxonomy" id="378272"/>
    <lineage>
        <taxon>Eukaryota</taxon>
        <taxon>Fungi</taxon>
        <taxon>Dikarya</taxon>
        <taxon>Basidiomycota</taxon>
        <taxon>Agaricomycotina</taxon>
        <taxon>Agaricomycetes</taxon>
        <taxon>Polyporales</taxon>
        <taxon>Irpicaceae</taxon>
        <taxon>Irpex</taxon>
    </lineage>
</organism>